<accession>A0A6P8DIL1</accession>
<organism evidence="2 4">
    <name type="scientific">Punica granatum</name>
    <name type="common">Pomegranate</name>
    <dbReference type="NCBI Taxonomy" id="22663"/>
    <lineage>
        <taxon>Eukaryota</taxon>
        <taxon>Viridiplantae</taxon>
        <taxon>Streptophyta</taxon>
        <taxon>Embryophyta</taxon>
        <taxon>Tracheophyta</taxon>
        <taxon>Spermatophyta</taxon>
        <taxon>Magnoliopsida</taxon>
        <taxon>eudicotyledons</taxon>
        <taxon>Gunneridae</taxon>
        <taxon>Pentapetalae</taxon>
        <taxon>rosids</taxon>
        <taxon>malvids</taxon>
        <taxon>Myrtales</taxon>
        <taxon>Lythraceae</taxon>
        <taxon>Punica</taxon>
    </lineage>
</organism>
<evidence type="ECO:0000313" key="3">
    <source>
        <dbReference type="RefSeq" id="XP_031394268.1"/>
    </source>
</evidence>
<dbReference type="RefSeq" id="XP_031394268.1">
    <property type="nucleotide sequence ID" value="XM_031538408.1"/>
</dbReference>
<reference evidence="3 4" key="2">
    <citation type="submission" date="2025-04" db="UniProtKB">
        <authorList>
            <consortium name="RefSeq"/>
        </authorList>
    </citation>
    <scope>IDENTIFICATION</scope>
    <source>
        <tissue evidence="3 4">Leaf</tissue>
    </source>
</reference>
<dbReference type="GO" id="GO:0030337">
    <property type="term" value="F:DNA polymerase processivity factor activity"/>
    <property type="evidence" value="ECO:0007669"/>
    <property type="project" value="InterPro"/>
</dbReference>
<dbReference type="GO" id="GO:0006298">
    <property type="term" value="P:mismatch repair"/>
    <property type="evidence" value="ECO:0007669"/>
    <property type="project" value="TreeGrafter"/>
</dbReference>
<dbReference type="GO" id="GO:0043626">
    <property type="term" value="C:PCNA complex"/>
    <property type="evidence" value="ECO:0007669"/>
    <property type="project" value="TreeGrafter"/>
</dbReference>
<dbReference type="Pfam" id="PF02747">
    <property type="entry name" value="PCNA_C"/>
    <property type="match status" value="1"/>
</dbReference>
<dbReference type="GO" id="GO:0019985">
    <property type="term" value="P:translesion synthesis"/>
    <property type="evidence" value="ECO:0007669"/>
    <property type="project" value="TreeGrafter"/>
</dbReference>
<dbReference type="OrthoDB" id="1582958at2759"/>
<dbReference type="RefSeq" id="XP_031394269.1">
    <property type="nucleotide sequence ID" value="XM_031538409.1"/>
</dbReference>
<protein>
    <submittedName>
        <fullName evidence="3 4">Uncharacterized protein LOC116205755 isoform X1</fullName>
    </submittedName>
</protein>
<dbReference type="GO" id="GO:0006275">
    <property type="term" value="P:regulation of DNA replication"/>
    <property type="evidence" value="ECO:0007669"/>
    <property type="project" value="InterPro"/>
</dbReference>
<feature type="domain" description="Proliferating cell nuclear antigen PCNA C-terminal" evidence="1">
    <location>
        <begin position="143"/>
        <end position="255"/>
    </location>
</feature>
<dbReference type="GO" id="GO:0006272">
    <property type="term" value="P:leading strand elongation"/>
    <property type="evidence" value="ECO:0007669"/>
    <property type="project" value="TreeGrafter"/>
</dbReference>
<dbReference type="InterPro" id="IPR000730">
    <property type="entry name" value="Pr_cel_nuc_antig"/>
</dbReference>
<reference evidence="2" key="1">
    <citation type="journal article" date="2020" name="Plant Biotechnol. J.">
        <title>The pomegranate (Punica granatum L.) draft genome dissects genetic divergence between soft- and hard-seeded cultivars.</title>
        <authorList>
            <person name="Luo X."/>
            <person name="Li H."/>
            <person name="Wu Z."/>
            <person name="Yao W."/>
            <person name="Zhao P."/>
            <person name="Cao D."/>
            <person name="Yu H."/>
            <person name="Li K."/>
            <person name="Poudel K."/>
            <person name="Zhao D."/>
            <person name="Zhang F."/>
            <person name="Xia X."/>
            <person name="Chen L."/>
            <person name="Wang Q."/>
            <person name="Jing D."/>
            <person name="Cao S."/>
        </authorList>
    </citation>
    <scope>NUCLEOTIDE SEQUENCE [LARGE SCALE GENOMIC DNA]</scope>
</reference>
<dbReference type="PANTHER" id="PTHR11352:SF0">
    <property type="entry name" value="PROLIFERATING CELL NUCLEAR ANTIGEN"/>
    <property type="match status" value="1"/>
</dbReference>
<dbReference type="AlphaFoldDB" id="A0A6P8DIL1"/>
<evidence type="ECO:0000259" key="1">
    <source>
        <dbReference type="Pfam" id="PF02747"/>
    </source>
</evidence>
<evidence type="ECO:0000313" key="4">
    <source>
        <dbReference type="RefSeq" id="XP_031394269.1"/>
    </source>
</evidence>
<dbReference type="InterPro" id="IPR046938">
    <property type="entry name" value="DNA_clamp_sf"/>
</dbReference>
<dbReference type="InterPro" id="IPR022649">
    <property type="entry name" value="Pr_cel_nuc_antig_C"/>
</dbReference>
<dbReference type="SUPFAM" id="SSF55979">
    <property type="entry name" value="DNA clamp"/>
    <property type="match status" value="2"/>
</dbReference>
<proteinExistence type="predicted"/>
<sequence>MAEFRFPIEILRNVLKPLVLMANDANIFFDPNRGLRLKLVCFIGYVDAAVFFRKESLANFQCPNRTSSSIDILEFGRALHRLGTNGLVALHFDTEELVLRLRTVRFGPLTPERLLMEPTEERCTEMALMEERSEFMQIDESKFEYDLLIGIPSSQFRQILEDVGELTHFVTMYVKETAIWFKAKDKVFYLCKELGHFVTVGPTFKKPVVLEFALYRITSFQLASQLSNMVWICWSLDAPPLLNFPVGSLGNIHMYSRFYPEIKKMRFVNQSRKEAAPASPLH</sequence>
<gene>
    <name evidence="3 4" type="primary">LOC116205755</name>
</gene>
<name>A0A6P8DIL1_PUNGR</name>
<keyword evidence="2" id="KW-1185">Reference proteome</keyword>
<dbReference type="GO" id="GO:0003677">
    <property type="term" value="F:DNA binding"/>
    <property type="evidence" value="ECO:0007669"/>
    <property type="project" value="InterPro"/>
</dbReference>
<dbReference type="GeneID" id="116205755"/>
<dbReference type="Gene3D" id="3.70.10.10">
    <property type="match status" value="1"/>
</dbReference>
<evidence type="ECO:0000313" key="2">
    <source>
        <dbReference type="Proteomes" id="UP000515151"/>
    </source>
</evidence>
<dbReference type="PANTHER" id="PTHR11352">
    <property type="entry name" value="PROLIFERATING CELL NUCLEAR ANTIGEN"/>
    <property type="match status" value="1"/>
</dbReference>
<dbReference type="Proteomes" id="UP000515151">
    <property type="component" value="Chromosome 4"/>
</dbReference>